<reference evidence="4 5" key="1">
    <citation type="journal article" date="2019" name="Nat. Plants">
        <title>Genome sequencing of Musa balbisiana reveals subgenome evolution and function divergence in polyploid bananas.</title>
        <authorList>
            <person name="Yao X."/>
        </authorList>
    </citation>
    <scope>NUCLEOTIDE SEQUENCE [LARGE SCALE GENOMIC DNA]</scope>
    <source>
        <strain evidence="5">cv. DH-PKW</strain>
        <tissue evidence="4">Leaves</tissue>
    </source>
</reference>
<dbReference type="Proteomes" id="UP000317650">
    <property type="component" value="Chromosome 1"/>
</dbReference>
<dbReference type="Pfam" id="PF02866">
    <property type="entry name" value="Ldh_1_C"/>
    <property type="match status" value="1"/>
</dbReference>
<evidence type="ECO:0000313" key="5">
    <source>
        <dbReference type="Proteomes" id="UP000317650"/>
    </source>
</evidence>
<evidence type="ECO:0000259" key="3">
    <source>
        <dbReference type="Pfam" id="PF02866"/>
    </source>
</evidence>
<dbReference type="STRING" id="52838.A0A4S8JR55"/>
<dbReference type="EMBL" id="PYDT01000004">
    <property type="protein sequence ID" value="THU64538.1"/>
    <property type="molecule type" value="Genomic_DNA"/>
</dbReference>
<accession>A0A4S8JR55</accession>
<dbReference type="SUPFAM" id="SSF56327">
    <property type="entry name" value="LDH C-terminal domain-like"/>
    <property type="match status" value="1"/>
</dbReference>
<evidence type="ECO:0000256" key="2">
    <source>
        <dbReference type="SAM" id="MobiDB-lite"/>
    </source>
</evidence>
<keyword evidence="1" id="KW-0560">Oxidoreductase</keyword>
<feature type="compositionally biased region" description="Basic and acidic residues" evidence="2">
    <location>
        <begin position="1"/>
        <end position="20"/>
    </location>
</feature>
<proteinExistence type="predicted"/>
<dbReference type="AlphaFoldDB" id="A0A4S8JR55"/>
<dbReference type="InterPro" id="IPR010945">
    <property type="entry name" value="Malate_DH_type2"/>
</dbReference>
<organism evidence="4 5">
    <name type="scientific">Musa balbisiana</name>
    <name type="common">Banana</name>
    <dbReference type="NCBI Taxonomy" id="52838"/>
    <lineage>
        <taxon>Eukaryota</taxon>
        <taxon>Viridiplantae</taxon>
        <taxon>Streptophyta</taxon>
        <taxon>Embryophyta</taxon>
        <taxon>Tracheophyta</taxon>
        <taxon>Spermatophyta</taxon>
        <taxon>Magnoliopsida</taxon>
        <taxon>Liliopsida</taxon>
        <taxon>Zingiberales</taxon>
        <taxon>Musaceae</taxon>
        <taxon>Musa</taxon>
    </lineage>
</organism>
<dbReference type="GO" id="GO:0016615">
    <property type="term" value="F:malate dehydrogenase activity"/>
    <property type="evidence" value="ECO:0007669"/>
    <property type="project" value="InterPro"/>
</dbReference>
<dbReference type="InterPro" id="IPR015955">
    <property type="entry name" value="Lactate_DH/Glyco_Ohase_4_C"/>
</dbReference>
<feature type="domain" description="Lactate/malate dehydrogenase C-terminal" evidence="3">
    <location>
        <begin position="98"/>
        <end position="226"/>
    </location>
</feature>
<comment type="caution">
    <text evidence="4">The sequence shown here is derived from an EMBL/GenBank/DDBJ whole genome shotgun (WGS) entry which is preliminary data.</text>
</comment>
<name>A0A4S8JR55_MUSBA</name>
<evidence type="ECO:0000256" key="1">
    <source>
        <dbReference type="ARBA" id="ARBA00023002"/>
    </source>
</evidence>
<dbReference type="PANTHER" id="PTHR23382">
    <property type="entry name" value="MALATE DEHYDROGENASE"/>
    <property type="match status" value="1"/>
</dbReference>
<feature type="region of interest" description="Disordered" evidence="2">
    <location>
        <begin position="1"/>
        <end position="28"/>
    </location>
</feature>
<sequence>MEKSDGDWRRESTIGEERTKRNGSGWGKHSDVVASRNVKVLVVGNPCNTNTETFLGCELVALKAGVFYDKVSNIDHLTLPLSYLFCSSNHYICISLYQVTDFLNAKINGMPVTEVIRLKEEFTERVQKLGGVLIQKWGRSSAVSTVDAIRSLVTPTPDGDWFFSGVYTTGNHPYGIAEDIVFSMPCRSKGDGDFELVKDAIIDDYLSDRIKKTQAELLAEKRCVAHLTGEVRLYLQS</sequence>
<dbReference type="InterPro" id="IPR022383">
    <property type="entry name" value="Lactate/malate_DH_C"/>
</dbReference>
<dbReference type="Gene3D" id="3.90.110.10">
    <property type="entry name" value="Lactate dehydrogenase/glycoside hydrolase, family 4, C-terminal"/>
    <property type="match status" value="1"/>
</dbReference>
<keyword evidence="5" id="KW-1185">Reference proteome</keyword>
<evidence type="ECO:0000313" key="4">
    <source>
        <dbReference type="EMBL" id="THU64538.1"/>
    </source>
</evidence>
<dbReference type="GO" id="GO:0006108">
    <property type="term" value="P:malate metabolic process"/>
    <property type="evidence" value="ECO:0007669"/>
    <property type="project" value="InterPro"/>
</dbReference>
<protein>
    <recommendedName>
        <fullName evidence="3">Lactate/malate dehydrogenase C-terminal domain-containing protein</fullName>
    </recommendedName>
</protein>
<gene>
    <name evidence="4" type="ORF">C4D60_Mb01t27510</name>
</gene>
<dbReference type="GO" id="GO:0016616">
    <property type="term" value="F:oxidoreductase activity, acting on the CH-OH group of donors, NAD or NADP as acceptor"/>
    <property type="evidence" value="ECO:0007669"/>
    <property type="project" value="InterPro"/>
</dbReference>